<evidence type="ECO:0000313" key="2">
    <source>
        <dbReference type="Proteomes" id="UP000045285"/>
    </source>
</evidence>
<keyword evidence="2" id="KW-1185">Reference proteome</keyword>
<dbReference type="EMBL" id="CCMZ01000004">
    <property type="protein sequence ID" value="CDX12546.1"/>
    <property type="molecule type" value="Genomic_DNA"/>
</dbReference>
<dbReference type="AlphaFoldDB" id="A0A090DG38"/>
<reference evidence="2" key="1">
    <citation type="submission" date="2014-08" db="EMBL/GenBank/DDBJ databases">
        <authorList>
            <person name="Moulin L."/>
        </authorList>
    </citation>
    <scope>NUCLEOTIDE SEQUENCE [LARGE SCALE GENOMIC DNA]</scope>
</reference>
<gene>
    <name evidence="1" type="ORF">MPL3356_120035</name>
</gene>
<protein>
    <submittedName>
        <fullName evidence="1">Uncharacterized protein</fullName>
    </submittedName>
</protein>
<sequence>MSTHVLPEQKKPKLIVVVAFDRGDDGELLPMYGPTDQQSEERAIRTAKALAGKHVGVIAWSRDADPALGDYGPPNTLFVSGDVPDME</sequence>
<name>A0A090DG38_MESPL</name>
<accession>A0A090DG38</accession>
<dbReference type="Proteomes" id="UP000045285">
    <property type="component" value="Unassembled WGS sequence"/>
</dbReference>
<evidence type="ECO:0000313" key="1">
    <source>
        <dbReference type="EMBL" id="CDX12546.1"/>
    </source>
</evidence>
<organism evidence="1 2">
    <name type="scientific">Mesorhizobium plurifarium</name>
    <dbReference type="NCBI Taxonomy" id="69974"/>
    <lineage>
        <taxon>Bacteria</taxon>
        <taxon>Pseudomonadati</taxon>
        <taxon>Pseudomonadota</taxon>
        <taxon>Alphaproteobacteria</taxon>
        <taxon>Hyphomicrobiales</taxon>
        <taxon>Phyllobacteriaceae</taxon>
        <taxon>Mesorhizobium</taxon>
    </lineage>
</organism>
<dbReference type="STRING" id="69974.MPLDJ20_260029"/>
<proteinExistence type="predicted"/>